<evidence type="ECO:0000313" key="2">
    <source>
        <dbReference type="EMBL" id="CAF1378282.1"/>
    </source>
</evidence>
<dbReference type="EMBL" id="CAJNOG010000891">
    <property type="protein sequence ID" value="CAF1378282.1"/>
    <property type="molecule type" value="Genomic_DNA"/>
</dbReference>
<organism evidence="2 3">
    <name type="scientific">Adineta steineri</name>
    <dbReference type="NCBI Taxonomy" id="433720"/>
    <lineage>
        <taxon>Eukaryota</taxon>
        <taxon>Metazoa</taxon>
        <taxon>Spiralia</taxon>
        <taxon>Gnathifera</taxon>
        <taxon>Rotifera</taxon>
        <taxon>Eurotatoria</taxon>
        <taxon>Bdelloidea</taxon>
        <taxon>Adinetida</taxon>
        <taxon>Adinetidae</taxon>
        <taxon>Adineta</taxon>
    </lineage>
</organism>
<sequence>MCINDIEVKFNALLEQLKQLQQENESNETGLNYSRKQLIKISQELNNPSNMSIPQNSQPLINDILIISSKRIFVDDWGQIYVADYGNRRIMRWYEGKGELVVSGYKPDQLSGLMG</sequence>
<proteinExistence type="predicted"/>
<keyword evidence="1" id="KW-0175">Coiled coil</keyword>
<evidence type="ECO:0008006" key="4">
    <source>
        <dbReference type="Google" id="ProtNLM"/>
    </source>
</evidence>
<dbReference type="AlphaFoldDB" id="A0A815J6M3"/>
<name>A0A815J6M3_9BILA</name>
<dbReference type="Proteomes" id="UP000663845">
    <property type="component" value="Unassembled WGS sequence"/>
</dbReference>
<comment type="caution">
    <text evidence="2">The sequence shown here is derived from an EMBL/GenBank/DDBJ whole genome shotgun (WGS) entry which is preliminary data.</text>
</comment>
<reference evidence="2" key="1">
    <citation type="submission" date="2021-02" db="EMBL/GenBank/DDBJ databases">
        <authorList>
            <person name="Nowell W R."/>
        </authorList>
    </citation>
    <scope>NUCLEOTIDE SEQUENCE</scope>
</reference>
<protein>
    <recommendedName>
        <fullName evidence="4">NHL repeat containing protein</fullName>
    </recommendedName>
</protein>
<evidence type="ECO:0000313" key="3">
    <source>
        <dbReference type="Proteomes" id="UP000663845"/>
    </source>
</evidence>
<gene>
    <name evidence="2" type="ORF">JYZ213_LOCUS36513</name>
</gene>
<feature type="coiled-coil region" evidence="1">
    <location>
        <begin position="3"/>
        <end position="30"/>
    </location>
</feature>
<evidence type="ECO:0000256" key="1">
    <source>
        <dbReference type="SAM" id="Coils"/>
    </source>
</evidence>
<accession>A0A815J6M3</accession>